<keyword evidence="3" id="KW-1185">Reference proteome</keyword>
<name>A0ABP4E613_9ACTN</name>
<dbReference type="RefSeq" id="WP_343991409.1">
    <property type="nucleotide sequence ID" value="NZ_BAAALG010000002.1"/>
</dbReference>
<comment type="caution">
    <text evidence="2">The sequence shown here is derived from an EMBL/GenBank/DDBJ whole genome shotgun (WGS) entry which is preliminary data.</text>
</comment>
<sequence length="128" mass="13922">MNRITRVAAATAGAIAVPAALLAAAPAANADVDREGRYAGARYEFSADREGRGYEVSVDVDDAKPGSRWKIVLWHDGQRIVKTTRTADYEGDVELERLRPNTAGSDTFKVKITKVGAKKSVVRTITFR</sequence>
<evidence type="ECO:0000313" key="2">
    <source>
        <dbReference type="EMBL" id="GAA1094009.1"/>
    </source>
</evidence>
<gene>
    <name evidence="2" type="ORF">GCM10009668_07030</name>
</gene>
<accession>A0ABP4E613</accession>
<proteinExistence type="predicted"/>
<protein>
    <submittedName>
        <fullName evidence="2">Uncharacterized protein</fullName>
    </submittedName>
</protein>
<evidence type="ECO:0000313" key="3">
    <source>
        <dbReference type="Proteomes" id="UP001501581"/>
    </source>
</evidence>
<feature type="chain" id="PRO_5045273950" evidence="1">
    <location>
        <begin position="31"/>
        <end position="128"/>
    </location>
</feature>
<dbReference type="Proteomes" id="UP001501581">
    <property type="component" value="Unassembled WGS sequence"/>
</dbReference>
<reference evidence="3" key="1">
    <citation type="journal article" date="2019" name="Int. J. Syst. Evol. Microbiol.">
        <title>The Global Catalogue of Microorganisms (GCM) 10K type strain sequencing project: providing services to taxonomists for standard genome sequencing and annotation.</title>
        <authorList>
            <consortium name="The Broad Institute Genomics Platform"/>
            <consortium name="The Broad Institute Genome Sequencing Center for Infectious Disease"/>
            <person name="Wu L."/>
            <person name="Ma J."/>
        </authorList>
    </citation>
    <scope>NUCLEOTIDE SEQUENCE [LARGE SCALE GENOMIC DNA]</scope>
    <source>
        <strain evidence="3">JCM 13008</strain>
    </source>
</reference>
<organism evidence="2 3">
    <name type="scientific">Nocardioides dubius</name>
    <dbReference type="NCBI Taxonomy" id="317019"/>
    <lineage>
        <taxon>Bacteria</taxon>
        <taxon>Bacillati</taxon>
        <taxon>Actinomycetota</taxon>
        <taxon>Actinomycetes</taxon>
        <taxon>Propionibacteriales</taxon>
        <taxon>Nocardioidaceae</taxon>
        <taxon>Nocardioides</taxon>
    </lineage>
</organism>
<feature type="signal peptide" evidence="1">
    <location>
        <begin position="1"/>
        <end position="30"/>
    </location>
</feature>
<keyword evidence="1" id="KW-0732">Signal</keyword>
<dbReference type="EMBL" id="BAAALG010000002">
    <property type="protein sequence ID" value="GAA1094009.1"/>
    <property type="molecule type" value="Genomic_DNA"/>
</dbReference>
<evidence type="ECO:0000256" key="1">
    <source>
        <dbReference type="SAM" id="SignalP"/>
    </source>
</evidence>